<dbReference type="GO" id="GO:0000166">
    <property type="term" value="F:nucleotide binding"/>
    <property type="evidence" value="ECO:0007669"/>
    <property type="project" value="UniProtKB-KW"/>
</dbReference>
<keyword evidence="5" id="KW-0378">Hydrolase</keyword>
<keyword evidence="1" id="KW-0597">Phosphoprotein</keyword>
<dbReference type="EMBL" id="MRCG01000010">
    <property type="protein sequence ID" value="OKH47247.1"/>
    <property type="molecule type" value="Genomic_DNA"/>
</dbReference>
<evidence type="ECO:0000313" key="7">
    <source>
        <dbReference type="Proteomes" id="UP000185557"/>
    </source>
</evidence>
<dbReference type="PANTHER" id="PTHR34139:SF1">
    <property type="entry name" value="RNASE MJ1380-RELATED"/>
    <property type="match status" value="1"/>
</dbReference>
<dbReference type="InterPro" id="IPR051813">
    <property type="entry name" value="HepT_RNase_toxin"/>
</dbReference>
<accession>A0A1U7J465</accession>
<dbReference type="AlphaFoldDB" id="A0A1U7J465"/>
<dbReference type="Proteomes" id="UP000185557">
    <property type="component" value="Unassembled WGS sequence"/>
</dbReference>
<name>A0A1U7J465_9CYAN</name>
<keyword evidence="7" id="KW-1185">Reference proteome</keyword>
<dbReference type="STRING" id="549789.NIES30_14445"/>
<reference evidence="6 7" key="1">
    <citation type="submission" date="2016-11" db="EMBL/GenBank/DDBJ databases">
        <title>Draft Genome Sequences of Nine Cyanobacterial Strains from Diverse Habitats.</title>
        <authorList>
            <person name="Zhu T."/>
            <person name="Hou S."/>
            <person name="Lu X."/>
            <person name="Hess W.R."/>
        </authorList>
    </citation>
    <scope>NUCLEOTIDE SEQUENCE [LARGE SCALE GENOMIC DNA]</scope>
    <source>
        <strain evidence="6 7">NIES-30</strain>
    </source>
</reference>
<evidence type="ECO:0008006" key="8">
    <source>
        <dbReference type="Google" id="ProtNLM"/>
    </source>
</evidence>
<proteinExistence type="predicted"/>
<keyword evidence="2" id="KW-1277">Toxin-antitoxin system</keyword>
<evidence type="ECO:0000256" key="2">
    <source>
        <dbReference type="ARBA" id="ARBA00022649"/>
    </source>
</evidence>
<dbReference type="PANTHER" id="PTHR34139">
    <property type="entry name" value="UPF0331 PROTEIN MJ0127"/>
    <property type="match status" value="1"/>
</dbReference>
<dbReference type="RefSeq" id="WP_073609198.1">
    <property type="nucleotide sequence ID" value="NZ_MRCG01000010.1"/>
</dbReference>
<evidence type="ECO:0000256" key="1">
    <source>
        <dbReference type="ARBA" id="ARBA00022553"/>
    </source>
</evidence>
<keyword evidence="3" id="KW-0540">Nuclease</keyword>
<keyword evidence="4" id="KW-0547">Nucleotide-binding</keyword>
<dbReference type="InterPro" id="IPR008201">
    <property type="entry name" value="HepT-like"/>
</dbReference>
<dbReference type="Pfam" id="PF01934">
    <property type="entry name" value="HepT-like"/>
    <property type="match status" value="1"/>
</dbReference>
<evidence type="ECO:0000256" key="4">
    <source>
        <dbReference type="ARBA" id="ARBA00022741"/>
    </source>
</evidence>
<organism evidence="6 7">
    <name type="scientific">Phormidium tenue NIES-30</name>
    <dbReference type="NCBI Taxonomy" id="549789"/>
    <lineage>
        <taxon>Bacteria</taxon>
        <taxon>Bacillati</taxon>
        <taxon>Cyanobacteriota</taxon>
        <taxon>Cyanophyceae</taxon>
        <taxon>Oscillatoriophycideae</taxon>
        <taxon>Oscillatoriales</taxon>
        <taxon>Oscillatoriaceae</taxon>
        <taxon>Phormidium</taxon>
    </lineage>
</organism>
<dbReference type="OrthoDB" id="9810538at2"/>
<sequence>MSSRDWLLRIHDILTAISAIQARTSTINFEMFEDDETILKAVLYDFIIIGEASANIPEAIQQRYSDLPWRLMKDMRNVAAHEYFQLDIPTIWRTIHRSLPPLVKPLQSILECEQSS</sequence>
<evidence type="ECO:0000256" key="3">
    <source>
        <dbReference type="ARBA" id="ARBA00022722"/>
    </source>
</evidence>
<dbReference type="GO" id="GO:0016787">
    <property type="term" value="F:hydrolase activity"/>
    <property type="evidence" value="ECO:0007669"/>
    <property type="project" value="UniProtKB-KW"/>
</dbReference>
<dbReference type="GO" id="GO:0110001">
    <property type="term" value="C:toxin-antitoxin complex"/>
    <property type="evidence" value="ECO:0007669"/>
    <property type="project" value="InterPro"/>
</dbReference>
<evidence type="ECO:0000313" key="6">
    <source>
        <dbReference type="EMBL" id="OKH47247.1"/>
    </source>
</evidence>
<gene>
    <name evidence="6" type="ORF">NIES30_14445</name>
</gene>
<comment type="caution">
    <text evidence="6">The sequence shown here is derived from an EMBL/GenBank/DDBJ whole genome shotgun (WGS) entry which is preliminary data.</text>
</comment>
<dbReference type="GO" id="GO:0004540">
    <property type="term" value="F:RNA nuclease activity"/>
    <property type="evidence" value="ECO:0007669"/>
    <property type="project" value="InterPro"/>
</dbReference>
<evidence type="ECO:0000256" key="5">
    <source>
        <dbReference type="ARBA" id="ARBA00022801"/>
    </source>
</evidence>
<protein>
    <recommendedName>
        <fullName evidence="8">DUF86 domain-containing protein</fullName>
    </recommendedName>
</protein>